<evidence type="ECO:0000313" key="10">
    <source>
        <dbReference type="Proteomes" id="UP000187735"/>
    </source>
</evidence>
<dbReference type="Proteomes" id="UP000187735">
    <property type="component" value="Chromosome"/>
</dbReference>
<feature type="transmembrane region" description="Helical" evidence="7">
    <location>
        <begin position="117"/>
        <end position="135"/>
    </location>
</feature>
<protein>
    <submittedName>
        <fullName evidence="9">Multiple resistance and pH homeostasis protein B</fullName>
    </submittedName>
</protein>
<organism evidence="9 10">
    <name type="scientific">Fuerstiella marisgermanici</name>
    <dbReference type="NCBI Taxonomy" id="1891926"/>
    <lineage>
        <taxon>Bacteria</taxon>
        <taxon>Pseudomonadati</taxon>
        <taxon>Planctomycetota</taxon>
        <taxon>Planctomycetia</taxon>
        <taxon>Planctomycetales</taxon>
        <taxon>Planctomycetaceae</taxon>
        <taxon>Fuerstiella</taxon>
    </lineage>
</organism>
<keyword evidence="10" id="KW-1185">Reference proteome</keyword>
<dbReference type="STRING" id="1891926.Fuma_03543"/>
<evidence type="ECO:0000256" key="2">
    <source>
        <dbReference type="ARBA" id="ARBA00009425"/>
    </source>
</evidence>
<comment type="similarity">
    <text evidence="2">Belongs to the CPA3 antiporters (TC 2.A.63) subunit B family.</text>
</comment>
<keyword evidence="5 7" id="KW-1133">Transmembrane helix</keyword>
<sequence length="138" mass="14610">MDTLILKTATRFLLPILLLFSVFLFLRGHNEPGGGFVGGLMTTGAVALYAMANGVAEARQVLRVSPRILIGTGLLLGLTSGLLPVLAGRSFLTGMWGEAHVPGFGHVHLGTPLLFDLSVYSVVTGVTLVFVFTLLEES</sequence>
<evidence type="ECO:0000256" key="3">
    <source>
        <dbReference type="ARBA" id="ARBA00022475"/>
    </source>
</evidence>
<keyword evidence="6 7" id="KW-0472">Membrane</keyword>
<dbReference type="OrthoDB" id="9798859at2"/>
<dbReference type="AlphaFoldDB" id="A0A1P8WIN0"/>
<evidence type="ECO:0000256" key="1">
    <source>
        <dbReference type="ARBA" id="ARBA00004651"/>
    </source>
</evidence>
<gene>
    <name evidence="9" type="primary">mrpB</name>
    <name evidence="9" type="ORF">Fuma_03543</name>
</gene>
<keyword evidence="4 7" id="KW-0812">Transmembrane</keyword>
<feature type="transmembrane region" description="Helical" evidence="7">
    <location>
        <begin position="68"/>
        <end position="87"/>
    </location>
</feature>
<name>A0A1P8WIN0_9PLAN</name>
<comment type="subcellular location">
    <subcellularLocation>
        <location evidence="1">Cell membrane</location>
        <topology evidence="1">Multi-pass membrane protein</topology>
    </subcellularLocation>
</comment>
<dbReference type="GO" id="GO:0005886">
    <property type="term" value="C:plasma membrane"/>
    <property type="evidence" value="ECO:0007669"/>
    <property type="project" value="UniProtKB-SubCell"/>
</dbReference>
<evidence type="ECO:0000256" key="4">
    <source>
        <dbReference type="ARBA" id="ARBA00022692"/>
    </source>
</evidence>
<evidence type="ECO:0000313" key="9">
    <source>
        <dbReference type="EMBL" id="APZ93925.1"/>
    </source>
</evidence>
<proteinExistence type="inferred from homology"/>
<evidence type="ECO:0000259" key="8">
    <source>
        <dbReference type="Pfam" id="PF04039"/>
    </source>
</evidence>
<accession>A0A1P8WIN0</accession>
<dbReference type="KEGG" id="fmr:Fuma_03543"/>
<dbReference type="RefSeq" id="WP_077025310.1">
    <property type="nucleotide sequence ID" value="NZ_CP017641.1"/>
</dbReference>
<reference evidence="9 10" key="1">
    <citation type="journal article" date="2016" name="Front. Microbiol.">
        <title>Fuerstia marisgermanicae gen. nov., sp. nov., an Unusual Member of the Phylum Planctomycetes from the German Wadden Sea.</title>
        <authorList>
            <person name="Kohn T."/>
            <person name="Heuer A."/>
            <person name="Jogler M."/>
            <person name="Vollmers J."/>
            <person name="Boedeker C."/>
            <person name="Bunk B."/>
            <person name="Rast P."/>
            <person name="Borchert D."/>
            <person name="Glockner I."/>
            <person name="Freese H.M."/>
            <person name="Klenk H.P."/>
            <person name="Overmann J."/>
            <person name="Kaster A.K."/>
            <person name="Rohde M."/>
            <person name="Wiegand S."/>
            <person name="Jogler C."/>
        </authorList>
    </citation>
    <scope>NUCLEOTIDE SEQUENCE [LARGE SCALE GENOMIC DNA]</scope>
    <source>
        <strain evidence="9 10">NH11</strain>
    </source>
</reference>
<dbReference type="InterPro" id="IPR007182">
    <property type="entry name" value="MnhB"/>
</dbReference>
<feature type="transmembrane region" description="Helical" evidence="7">
    <location>
        <begin position="35"/>
        <end position="56"/>
    </location>
</feature>
<feature type="domain" description="Na+/H+ antiporter MnhB subunit-related protein" evidence="8">
    <location>
        <begin position="5"/>
        <end position="128"/>
    </location>
</feature>
<dbReference type="InterPro" id="IPR050622">
    <property type="entry name" value="CPA3_antiporter_subunitB"/>
</dbReference>
<evidence type="ECO:0000256" key="7">
    <source>
        <dbReference type="SAM" id="Phobius"/>
    </source>
</evidence>
<dbReference type="NCBIfam" id="NF009163">
    <property type="entry name" value="PRK12509.1"/>
    <property type="match status" value="1"/>
</dbReference>
<evidence type="ECO:0000256" key="5">
    <source>
        <dbReference type="ARBA" id="ARBA00022989"/>
    </source>
</evidence>
<keyword evidence="3" id="KW-1003">Cell membrane</keyword>
<feature type="transmembrane region" description="Helical" evidence="7">
    <location>
        <begin position="12"/>
        <end position="29"/>
    </location>
</feature>
<dbReference type="EMBL" id="CP017641">
    <property type="protein sequence ID" value="APZ93925.1"/>
    <property type="molecule type" value="Genomic_DNA"/>
</dbReference>
<dbReference type="Pfam" id="PF04039">
    <property type="entry name" value="MnhB"/>
    <property type="match status" value="1"/>
</dbReference>
<dbReference type="PANTHER" id="PTHR33932:SF4">
    <property type="entry name" value="NA(+)_H(+) ANTIPORTER SUBUNIT B"/>
    <property type="match status" value="1"/>
</dbReference>
<dbReference type="PANTHER" id="PTHR33932">
    <property type="entry name" value="NA(+)/H(+) ANTIPORTER SUBUNIT B"/>
    <property type="match status" value="1"/>
</dbReference>
<evidence type="ECO:0000256" key="6">
    <source>
        <dbReference type="ARBA" id="ARBA00023136"/>
    </source>
</evidence>